<comment type="caution">
    <text evidence="2">The sequence shown here is derived from an EMBL/GenBank/DDBJ whole genome shotgun (WGS) entry which is preliminary data.</text>
</comment>
<feature type="transmembrane region" description="Helical" evidence="1">
    <location>
        <begin position="6"/>
        <end position="26"/>
    </location>
</feature>
<keyword evidence="1" id="KW-1133">Transmembrane helix</keyword>
<dbReference type="OrthoDB" id="5645942at2"/>
<keyword evidence="1" id="KW-0472">Membrane</keyword>
<accession>A0A0W0Z6V0</accession>
<keyword evidence="1" id="KW-0812">Transmembrane</keyword>
<proteinExistence type="predicted"/>
<keyword evidence="3" id="KW-1185">Reference proteome</keyword>
<organism evidence="2 3">
    <name type="scientific">Legionella spiritensis</name>
    <dbReference type="NCBI Taxonomy" id="452"/>
    <lineage>
        <taxon>Bacteria</taxon>
        <taxon>Pseudomonadati</taxon>
        <taxon>Pseudomonadota</taxon>
        <taxon>Gammaproteobacteria</taxon>
        <taxon>Legionellales</taxon>
        <taxon>Legionellaceae</taxon>
        <taxon>Legionella</taxon>
    </lineage>
</organism>
<name>A0A0W0Z6V0_LEGSP</name>
<sequence>MFGLIGLYLGVGLLTALTTAAILRFFKVRSKQSYWLSISVVILSLGLVNILGIPYYQAWVFESDVKKNTPLFALLAEKSPADFKHYVVRVKKDIIHNHSRNVISLTSEFVNSEVMKCAVFSSNEALYNQAESTVRYYKTLYEMNPTLVLASEFPNRFNDTNINRLLVNASKKQIKNLLHAKENIIRSALRSPQSPLSKNDLAHAQFLLNGIFDRLTKKYGAQSVEMTFQQPDNASLDKKQAAEIIIQFYQSLLSQDKKGAGIIIKYIAGLSG</sequence>
<dbReference type="EMBL" id="LNYX01000012">
    <property type="protein sequence ID" value="KTD64841.1"/>
    <property type="molecule type" value="Genomic_DNA"/>
</dbReference>
<protein>
    <submittedName>
        <fullName evidence="2">Uncharacterized protein</fullName>
    </submittedName>
</protein>
<dbReference type="Proteomes" id="UP000054877">
    <property type="component" value="Unassembled WGS sequence"/>
</dbReference>
<reference evidence="2 3" key="1">
    <citation type="submission" date="2015-11" db="EMBL/GenBank/DDBJ databases">
        <title>Genomic analysis of 38 Legionella species identifies large and diverse effector repertoires.</title>
        <authorList>
            <person name="Burstein D."/>
            <person name="Amaro F."/>
            <person name="Zusman T."/>
            <person name="Lifshitz Z."/>
            <person name="Cohen O."/>
            <person name="Gilbert J.A."/>
            <person name="Pupko T."/>
            <person name="Shuman H.A."/>
            <person name="Segal G."/>
        </authorList>
    </citation>
    <scope>NUCLEOTIDE SEQUENCE [LARGE SCALE GENOMIC DNA]</scope>
    <source>
        <strain evidence="2 3">Mt.St.Helens-9</strain>
    </source>
</reference>
<dbReference type="RefSeq" id="WP_058482940.1">
    <property type="nucleotide sequence ID" value="NZ_CAAAII010000003.1"/>
</dbReference>
<evidence type="ECO:0000313" key="3">
    <source>
        <dbReference type="Proteomes" id="UP000054877"/>
    </source>
</evidence>
<gene>
    <name evidence="2" type="ORF">Lspi_1008</name>
</gene>
<dbReference type="AlphaFoldDB" id="A0A0W0Z6V0"/>
<evidence type="ECO:0000256" key="1">
    <source>
        <dbReference type="SAM" id="Phobius"/>
    </source>
</evidence>
<dbReference type="STRING" id="452.Lspi_1008"/>
<evidence type="ECO:0000313" key="2">
    <source>
        <dbReference type="EMBL" id="KTD64841.1"/>
    </source>
</evidence>
<dbReference type="PATRIC" id="fig|452.5.peg.1105"/>
<feature type="transmembrane region" description="Helical" evidence="1">
    <location>
        <begin position="33"/>
        <end position="56"/>
    </location>
</feature>